<evidence type="ECO:0000313" key="1">
    <source>
        <dbReference type="EMBL" id="GER51803.1"/>
    </source>
</evidence>
<dbReference type="GO" id="GO:0032259">
    <property type="term" value="P:methylation"/>
    <property type="evidence" value="ECO:0007669"/>
    <property type="project" value="UniProtKB-KW"/>
</dbReference>
<dbReference type="EMBL" id="BKCP01009948">
    <property type="protein sequence ID" value="GER51803.1"/>
    <property type="molecule type" value="Genomic_DNA"/>
</dbReference>
<evidence type="ECO:0000313" key="2">
    <source>
        <dbReference type="Proteomes" id="UP000325081"/>
    </source>
</evidence>
<protein>
    <submittedName>
        <fullName evidence="1">Ribosomal RNA large subunit methyltransferaseK/L</fullName>
    </submittedName>
</protein>
<sequence>MSAASATTTCIRAILCGGLPHGLPRLRRWQSLRINTRIHPRHSWPAHHWLPHGRVIVGHAGNAGSSRWWDHNPLEGSHLILDFIPRHNIHKKIKYVGASDGGRYVILLEGTALVLFRVEPRSHGELEYEKLARLGEEYRGLRRYHAHVLVGLHDFLNAGQRELVVFEIVHLLDLLALEIPEHLELLLLRFEEVVVRRLRRVPCRRLCSSAAAQLGKGNINWGKEERQFYEGENAT</sequence>
<organism evidence="1 2">
    <name type="scientific">Striga asiatica</name>
    <name type="common">Asiatic witchweed</name>
    <name type="synonym">Buchnera asiatica</name>
    <dbReference type="NCBI Taxonomy" id="4170"/>
    <lineage>
        <taxon>Eukaryota</taxon>
        <taxon>Viridiplantae</taxon>
        <taxon>Streptophyta</taxon>
        <taxon>Embryophyta</taxon>
        <taxon>Tracheophyta</taxon>
        <taxon>Spermatophyta</taxon>
        <taxon>Magnoliopsida</taxon>
        <taxon>eudicotyledons</taxon>
        <taxon>Gunneridae</taxon>
        <taxon>Pentapetalae</taxon>
        <taxon>asterids</taxon>
        <taxon>lamiids</taxon>
        <taxon>Lamiales</taxon>
        <taxon>Orobanchaceae</taxon>
        <taxon>Buchnereae</taxon>
        <taxon>Striga</taxon>
    </lineage>
</organism>
<proteinExistence type="predicted"/>
<dbReference type="OrthoDB" id="10660195at2759"/>
<reference evidence="2" key="1">
    <citation type="journal article" date="2019" name="Curr. Biol.">
        <title>Genome Sequence of Striga asiatica Provides Insight into the Evolution of Plant Parasitism.</title>
        <authorList>
            <person name="Yoshida S."/>
            <person name="Kim S."/>
            <person name="Wafula E.K."/>
            <person name="Tanskanen J."/>
            <person name="Kim Y.M."/>
            <person name="Honaas L."/>
            <person name="Yang Z."/>
            <person name="Spallek T."/>
            <person name="Conn C.E."/>
            <person name="Ichihashi Y."/>
            <person name="Cheong K."/>
            <person name="Cui S."/>
            <person name="Der J.P."/>
            <person name="Gundlach H."/>
            <person name="Jiao Y."/>
            <person name="Hori C."/>
            <person name="Ishida J.K."/>
            <person name="Kasahara H."/>
            <person name="Kiba T."/>
            <person name="Kim M.S."/>
            <person name="Koo N."/>
            <person name="Laohavisit A."/>
            <person name="Lee Y.H."/>
            <person name="Lumba S."/>
            <person name="McCourt P."/>
            <person name="Mortimer J.C."/>
            <person name="Mutuku J.M."/>
            <person name="Nomura T."/>
            <person name="Sasaki-Sekimoto Y."/>
            <person name="Seto Y."/>
            <person name="Wang Y."/>
            <person name="Wakatake T."/>
            <person name="Sakakibara H."/>
            <person name="Demura T."/>
            <person name="Yamaguchi S."/>
            <person name="Yoneyama K."/>
            <person name="Manabe R.I."/>
            <person name="Nelson D.C."/>
            <person name="Schulman A.H."/>
            <person name="Timko M.P."/>
            <person name="dePamphilis C.W."/>
            <person name="Choi D."/>
            <person name="Shirasu K."/>
        </authorList>
    </citation>
    <scope>NUCLEOTIDE SEQUENCE [LARGE SCALE GENOMIC DNA]</scope>
    <source>
        <strain evidence="2">cv. UVA1</strain>
    </source>
</reference>
<name>A0A5A7R244_STRAF</name>
<comment type="caution">
    <text evidence="1">The sequence shown here is derived from an EMBL/GenBank/DDBJ whole genome shotgun (WGS) entry which is preliminary data.</text>
</comment>
<keyword evidence="1" id="KW-0489">Methyltransferase</keyword>
<keyword evidence="2" id="KW-1185">Reference proteome</keyword>
<dbReference type="Proteomes" id="UP000325081">
    <property type="component" value="Unassembled WGS sequence"/>
</dbReference>
<dbReference type="AlphaFoldDB" id="A0A5A7R244"/>
<dbReference type="GO" id="GO:0008168">
    <property type="term" value="F:methyltransferase activity"/>
    <property type="evidence" value="ECO:0007669"/>
    <property type="project" value="UniProtKB-KW"/>
</dbReference>
<gene>
    <name evidence="1" type="ORF">STAS_29221</name>
</gene>
<accession>A0A5A7R244</accession>
<keyword evidence="1" id="KW-0808">Transferase</keyword>